<evidence type="ECO:0000313" key="1">
    <source>
        <dbReference type="EMBL" id="KAL1257573.1"/>
    </source>
</evidence>
<comment type="caution">
    <text evidence="1">The sequence shown here is derived from an EMBL/GenBank/DDBJ whole genome shotgun (WGS) entry which is preliminary data.</text>
</comment>
<evidence type="ECO:0000313" key="2">
    <source>
        <dbReference type="Proteomes" id="UP001558613"/>
    </source>
</evidence>
<organism evidence="1 2">
    <name type="scientific">Cirrhinus molitorella</name>
    <name type="common">mud carp</name>
    <dbReference type="NCBI Taxonomy" id="172907"/>
    <lineage>
        <taxon>Eukaryota</taxon>
        <taxon>Metazoa</taxon>
        <taxon>Chordata</taxon>
        <taxon>Craniata</taxon>
        <taxon>Vertebrata</taxon>
        <taxon>Euteleostomi</taxon>
        <taxon>Actinopterygii</taxon>
        <taxon>Neopterygii</taxon>
        <taxon>Teleostei</taxon>
        <taxon>Ostariophysi</taxon>
        <taxon>Cypriniformes</taxon>
        <taxon>Cyprinidae</taxon>
        <taxon>Labeoninae</taxon>
        <taxon>Labeonini</taxon>
        <taxon>Cirrhinus</taxon>
    </lineage>
</organism>
<gene>
    <name evidence="1" type="ORF">QQF64_010817</name>
</gene>
<name>A0ABR3LXG8_9TELE</name>
<dbReference type="EMBL" id="JAYMGO010000017">
    <property type="protein sequence ID" value="KAL1257573.1"/>
    <property type="molecule type" value="Genomic_DNA"/>
</dbReference>
<dbReference type="Proteomes" id="UP001558613">
    <property type="component" value="Unassembled WGS sequence"/>
</dbReference>
<sequence>MLFTILCNADVLLALPQSLYIISIPAVQVTSRPAKHQEVFFHPVTLVYEANTSALTCKVSASVSYFKTLSKKLENALEQHVERILIQTRCALSPRTPNWVEIRIHHHGEDKCLLCFIQVFDAPQSFVVVFGTLFLWSACLKRCLSALFL</sequence>
<accession>A0ABR3LXG8</accession>
<keyword evidence="2" id="KW-1185">Reference proteome</keyword>
<reference evidence="1 2" key="1">
    <citation type="submission" date="2023-09" db="EMBL/GenBank/DDBJ databases">
        <authorList>
            <person name="Wang M."/>
        </authorList>
    </citation>
    <scope>NUCLEOTIDE SEQUENCE [LARGE SCALE GENOMIC DNA]</scope>
    <source>
        <strain evidence="1">GT-2023</strain>
        <tissue evidence="1">Liver</tissue>
    </source>
</reference>
<proteinExistence type="predicted"/>
<protein>
    <submittedName>
        <fullName evidence="1">Uncharacterized protein</fullName>
    </submittedName>
</protein>